<keyword evidence="2" id="KW-0238">DNA-binding</keyword>
<sequence>MRILLIDRDVEEARGIRWYIKNYFPSHVEVEHVQDTAQLQISLETLQPDVVIVEIEMLTPSIEKLLLRYQPRIIALTAQPIFQHAAKAIQLQATQLFVKPIPLEQLKATLLALNIDRAIPLASEQSTDVQLYVDLYLKKPTIIDVSQKQFFIIEPSHFESNLQLYQWFTELHLFQQMTALPLQNRIICVVENIARDELLKQLRLLIQEWHVVSTQYMNIALYDGGNTTLRDMYDEAKKVLIQRFYKGYEHIFLSSEQFSIVRLDPLLTPEEQQLWIHSLEEKNTATIKAFLYQLAKADTFYHHDDVRIHLTSVLAQLRRYMMKYHLQQQTSIEADYRKLFHLILEGPILYSILQEMLLFTQALIDAVEKSKEQLKADYSELAVELIQREFSDSTLNLHAVAQQLGIHPNYLSTLFSKKQGIPFKRYVQNVRIQAACKALLETDASITEVAQLNGFEDVNYFIKVFKQHQGTTPYRYRANNQVAQN</sequence>
<dbReference type="SMART" id="SM00448">
    <property type="entry name" value="REC"/>
    <property type="match status" value="1"/>
</dbReference>
<organism evidence="7 8">
    <name type="scientific">Metasolibacillus meyeri</name>
    <dbReference type="NCBI Taxonomy" id="1071052"/>
    <lineage>
        <taxon>Bacteria</taxon>
        <taxon>Bacillati</taxon>
        <taxon>Bacillota</taxon>
        <taxon>Bacilli</taxon>
        <taxon>Bacillales</taxon>
        <taxon>Caryophanaceae</taxon>
        <taxon>Metasolibacillus</taxon>
    </lineage>
</organism>
<dbReference type="PANTHER" id="PTHR43280">
    <property type="entry name" value="ARAC-FAMILY TRANSCRIPTIONAL REGULATOR"/>
    <property type="match status" value="1"/>
</dbReference>
<evidence type="ECO:0000259" key="6">
    <source>
        <dbReference type="PROSITE" id="PS50110"/>
    </source>
</evidence>
<name>A0AAW9NTC5_9BACL</name>
<dbReference type="SUPFAM" id="SSF52172">
    <property type="entry name" value="CheY-like"/>
    <property type="match status" value="1"/>
</dbReference>
<dbReference type="InterPro" id="IPR011006">
    <property type="entry name" value="CheY-like_superfamily"/>
</dbReference>
<dbReference type="InterPro" id="IPR020449">
    <property type="entry name" value="Tscrpt_reg_AraC-type_HTH"/>
</dbReference>
<evidence type="ECO:0000256" key="2">
    <source>
        <dbReference type="ARBA" id="ARBA00023125"/>
    </source>
</evidence>
<comment type="caution">
    <text evidence="7">The sequence shown here is derived from an EMBL/GenBank/DDBJ whole genome shotgun (WGS) entry which is preliminary data.</text>
</comment>
<dbReference type="Gene3D" id="3.40.50.2300">
    <property type="match status" value="1"/>
</dbReference>
<dbReference type="SMART" id="SM00342">
    <property type="entry name" value="HTH_ARAC"/>
    <property type="match status" value="1"/>
</dbReference>
<dbReference type="AlphaFoldDB" id="A0AAW9NTC5"/>
<dbReference type="InterPro" id="IPR018062">
    <property type="entry name" value="HTH_AraC-typ_CS"/>
</dbReference>
<dbReference type="Pfam" id="PF12833">
    <property type="entry name" value="HTH_18"/>
    <property type="match status" value="1"/>
</dbReference>
<dbReference type="PANTHER" id="PTHR43280:SF2">
    <property type="entry name" value="HTH-TYPE TRANSCRIPTIONAL REGULATOR EXSA"/>
    <property type="match status" value="1"/>
</dbReference>
<dbReference type="InterPro" id="IPR018060">
    <property type="entry name" value="HTH_AraC"/>
</dbReference>
<feature type="domain" description="Response regulatory" evidence="6">
    <location>
        <begin position="2"/>
        <end position="114"/>
    </location>
</feature>
<gene>
    <name evidence="7" type="ORF">P9B03_13845</name>
</gene>
<accession>A0AAW9NTC5</accession>
<keyword evidence="1" id="KW-0805">Transcription regulation</keyword>
<protein>
    <submittedName>
        <fullName evidence="7">Helix-turn-helix domain-containing protein</fullName>
    </submittedName>
</protein>
<evidence type="ECO:0000313" key="7">
    <source>
        <dbReference type="EMBL" id="MEC1179577.1"/>
    </source>
</evidence>
<evidence type="ECO:0000256" key="4">
    <source>
        <dbReference type="PROSITE-ProRule" id="PRU00169"/>
    </source>
</evidence>
<dbReference type="InterPro" id="IPR001789">
    <property type="entry name" value="Sig_transdc_resp-reg_receiver"/>
</dbReference>
<dbReference type="GO" id="GO:0000160">
    <property type="term" value="P:phosphorelay signal transduction system"/>
    <property type="evidence" value="ECO:0007669"/>
    <property type="project" value="InterPro"/>
</dbReference>
<dbReference type="PROSITE" id="PS00041">
    <property type="entry name" value="HTH_ARAC_FAMILY_1"/>
    <property type="match status" value="1"/>
</dbReference>
<dbReference type="SUPFAM" id="SSF46689">
    <property type="entry name" value="Homeodomain-like"/>
    <property type="match status" value="1"/>
</dbReference>
<dbReference type="PROSITE" id="PS01124">
    <property type="entry name" value="HTH_ARAC_FAMILY_2"/>
    <property type="match status" value="1"/>
</dbReference>
<dbReference type="PROSITE" id="PS50110">
    <property type="entry name" value="RESPONSE_REGULATORY"/>
    <property type="match status" value="1"/>
</dbReference>
<dbReference type="InterPro" id="IPR009057">
    <property type="entry name" value="Homeodomain-like_sf"/>
</dbReference>
<dbReference type="PRINTS" id="PR00032">
    <property type="entry name" value="HTHARAC"/>
</dbReference>
<reference evidence="7 8" key="1">
    <citation type="submission" date="2023-03" db="EMBL/GenBank/DDBJ databases">
        <title>Bacillus Genome Sequencing.</title>
        <authorList>
            <person name="Dunlap C."/>
        </authorList>
    </citation>
    <scope>NUCLEOTIDE SEQUENCE [LARGE SCALE GENOMIC DNA]</scope>
    <source>
        <strain evidence="7 8">B-59205</strain>
    </source>
</reference>
<evidence type="ECO:0000256" key="1">
    <source>
        <dbReference type="ARBA" id="ARBA00023015"/>
    </source>
</evidence>
<dbReference type="EMBL" id="JARSFG010000018">
    <property type="protein sequence ID" value="MEC1179577.1"/>
    <property type="molecule type" value="Genomic_DNA"/>
</dbReference>
<dbReference type="GO" id="GO:0003700">
    <property type="term" value="F:DNA-binding transcription factor activity"/>
    <property type="evidence" value="ECO:0007669"/>
    <property type="project" value="InterPro"/>
</dbReference>
<comment type="caution">
    <text evidence="4">Lacks conserved residue(s) required for the propagation of feature annotation.</text>
</comment>
<evidence type="ECO:0000313" key="8">
    <source>
        <dbReference type="Proteomes" id="UP001344888"/>
    </source>
</evidence>
<proteinExistence type="predicted"/>
<evidence type="ECO:0000256" key="3">
    <source>
        <dbReference type="ARBA" id="ARBA00023163"/>
    </source>
</evidence>
<keyword evidence="3" id="KW-0804">Transcription</keyword>
<evidence type="ECO:0000259" key="5">
    <source>
        <dbReference type="PROSITE" id="PS01124"/>
    </source>
</evidence>
<dbReference type="Gene3D" id="1.10.10.60">
    <property type="entry name" value="Homeodomain-like"/>
    <property type="match status" value="2"/>
</dbReference>
<dbReference type="Proteomes" id="UP001344888">
    <property type="component" value="Unassembled WGS sequence"/>
</dbReference>
<keyword evidence="8" id="KW-1185">Reference proteome</keyword>
<dbReference type="RefSeq" id="WP_326124060.1">
    <property type="nucleotide sequence ID" value="NZ_JARSFG010000018.1"/>
</dbReference>
<feature type="domain" description="HTH araC/xylS-type" evidence="5">
    <location>
        <begin position="380"/>
        <end position="479"/>
    </location>
</feature>
<dbReference type="GO" id="GO:0043565">
    <property type="term" value="F:sequence-specific DNA binding"/>
    <property type="evidence" value="ECO:0007669"/>
    <property type="project" value="InterPro"/>
</dbReference>